<name>A0ABN7SH19_OIKDI</name>
<evidence type="ECO:0000313" key="2">
    <source>
        <dbReference type="EMBL" id="CAG5098227.1"/>
    </source>
</evidence>
<accession>A0ABN7SH19</accession>
<reference evidence="2 3" key="1">
    <citation type="submission" date="2021-04" db="EMBL/GenBank/DDBJ databases">
        <authorList>
            <person name="Bliznina A."/>
        </authorList>
    </citation>
    <scope>NUCLEOTIDE SEQUENCE [LARGE SCALE GENOMIC DNA]</scope>
</reference>
<feature type="domain" description="NADP-dependent oxidoreductase" evidence="1">
    <location>
        <begin position="5"/>
        <end position="115"/>
    </location>
</feature>
<dbReference type="InterPro" id="IPR020471">
    <property type="entry name" value="AKR"/>
</dbReference>
<evidence type="ECO:0000313" key="3">
    <source>
        <dbReference type="Proteomes" id="UP001158576"/>
    </source>
</evidence>
<dbReference type="Proteomes" id="UP001158576">
    <property type="component" value="Chromosome XSR"/>
</dbReference>
<dbReference type="InterPro" id="IPR023210">
    <property type="entry name" value="NADP_OxRdtase_dom"/>
</dbReference>
<dbReference type="Gene3D" id="3.20.20.100">
    <property type="entry name" value="NADP-dependent oxidoreductase domain"/>
    <property type="match status" value="1"/>
</dbReference>
<sequence length="143" mass="16849">MKSCRIKPVLNQIESHLYFNNQKLNLFCQKLNIPLMAFHPIGETRVKRDDRHLRDDPQLSKLASQLETSPVKLLLRFHIERGIIPIPKSSNSIHIRENFEALSMQPLGEEVMNKLLSFDCNLRFYSHKWIAKLSKFYPFNDEV</sequence>
<dbReference type="Pfam" id="PF00248">
    <property type="entry name" value="Aldo_ket_red"/>
    <property type="match status" value="1"/>
</dbReference>
<gene>
    <name evidence="2" type="ORF">OKIOD_LOCUS7037</name>
</gene>
<organism evidence="2 3">
    <name type="scientific">Oikopleura dioica</name>
    <name type="common">Tunicate</name>
    <dbReference type="NCBI Taxonomy" id="34765"/>
    <lineage>
        <taxon>Eukaryota</taxon>
        <taxon>Metazoa</taxon>
        <taxon>Chordata</taxon>
        <taxon>Tunicata</taxon>
        <taxon>Appendicularia</taxon>
        <taxon>Copelata</taxon>
        <taxon>Oikopleuridae</taxon>
        <taxon>Oikopleura</taxon>
    </lineage>
</organism>
<keyword evidence="3" id="KW-1185">Reference proteome</keyword>
<dbReference type="InterPro" id="IPR036812">
    <property type="entry name" value="NAD(P)_OxRdtase_dom_sf"/>
</dbReference>
<dbReference type="SUPFAM" id="SSF51430">
    <property type="entry name" value="NAD(P)-linked oxidoreductase"/>
    <property type="match status" value="1"/>
</dbReference>
<protein>
    <submittedName>
        <fullName evidence="2">Oidioi.mRNA.OKI2018_I69.XSR.g15479.t1.cds</fullName>
    </submittedName>
</protein>
<dbReference type="EMBL" id="OU015569">
    <property type="protein sequence ID" value="CAG5098227.1"/>
    <property type="molecule type" value="Genomic_DNA"/>
</dbReference>
<dbReference type="PRINTS" id="PR00069">
    <property type="entry name" value="ALDKETRDTASE"/>
</dbReference>
<dbReference type="PANTHER" id="PTHR43827:SF14">
    <property type="entry name" value="NADP-DEPENDENT OXIDOREDUCTASE DOMAIN-CONTAINING PROTEIN"/>
    <property type="match status" value="1"/>
</dbReference>
<proteinExistence type="predicted"/>
<evidence type="ECO:0000259" key="1">
    <source>
        <dbReference type="Pfam" id="PF00248"/>
    </source>
</evidence>
<dbReference type="PANTHER" id="PTHR43827">
    <property type="entry name" value="2,5-DIKETO-D-GLUCONIC ACID REDUCTASE"/>
    <property type="match status" value="1"/>
</dbReference>